<feature type="active site" description="Nucleophile" evidence="8">
    <location>
        <position position="74"/>
    </location>
</feature>
<dbReference type="GO" id="GO:0005829">
    <property type="term" value="C:cytosol"/>
    <property type="evidence" value="ECO:0007669"/>
    <property type="project" value="TreeGrafter"/>
</dbReference>
<protein>
    <recommendedName>
        <fullName evidence="8">GMP synthase [glutamine-hydrolyzing] subunit A</fullName>
        <ecNumber evidence="8">6.3.5.2</ecNumber>
    </recommendedName>
    <alternativeName>
        <fullName evidence="8">Glutamine amidotransferase</fullName>
    </alternativeName>
</protein>
<evidence type="ECO:0000256" key="7">
    <source>
        <dbReference type="ARBA" id="ARBA00022962"/>
    </source>
</evidence>
<keyword evidence="4 8" id="KW-0332">GMP biosynthesis</keyword>
<dbReference type="InterPro" id="IPR004739">
    <property type="entry name" value="GMP_synth_GATase"/>
</dbReference>
<dbReference type="NCBIfam" id="TIGR00888">
    <property type="entry name" value="guaA_Nterm"/>
    <property type="match status" value="1"/>
</dbReference>
<dbReference type="HAMAP" id="MF_01510">
    <property type="entry name" value="GMP_synthase_A"/>
    <property type="match status" value="1"/>
</dbReference>
<dbReference type="SUPFAM" id="SSF52317">
    <property type="entry name" value="Class I glutamine amidotransferase-like"/>
    <property type="match status" value="1"/>
</dbReference>
<dbReference type="PROSITE" id="PS51273">
    <property type="entry name" value="GATASE_TYPE_1"/>
    <property type="match status" value="1"/>
</dbReference>
<dbReference type="EMBL" id="CP006577">
    <property type="protein sequence ID" value="AIG98200.1"/>
    <property type="molecule type" value="Genomic_DNA"/>
</dbReference>
<comment type="function">
    <text evidence="1 8">Catalyzes the synthesis of GMP from XMP.</text>
</comment>
<evidence type="ECO:0000256" key="8">
    <source>
        <dbReference type="HAMAP-Rule" id="MF_01510"/>
    </source>
</evidence>
<dbReference type="Pfam" id="PF00117">
    <property type="entry name" value="GATase"/>
    <property type="match status" value="1"/>
</dbReference>
<dbReference type="FunFam" id="3.40.50.880:FF:000047">
    <property type="entry name" value="GMP synthase [glutamine-hydrolyzing] subunit A"/>
    <property type="match status" value="1"/>
</dbReference>
<dbReference type="Gene3D" id="3.40.50.880">
    <property type="match status" value="1"/>
</dbReference>
<evidence type="ECO:0000256" key="5">
    <source>
        <dbReference type="ARBA" id="ARBA00022755"/>
    </source>
</evidence>
<dbReference type="SMR" id="A0A075WCS0"/>
<organism evidence="10 11">
    <name type="scientific">Archaeoglobus fulgidus DSM 8774</name>
    <dbReference type="NCBI Taxonomy" id="1344584"/>
    <lineage>
        <taxon>Archaea</taxon>
        <taxon>Methanobacteriati</taxon>
        <taxon>Methanobacteriota</taxon>
        <taxon>Archaeoglobi</taxon>
        <taxon>Archaeoglobales</taxon>
        <taxon>Archaeoglobaceae</taxon>
        <taxon>Archaeoglobus</taxon>
    </lineage>
</organism>
<keyword evidence="6 8" id="KW-0067">ATP-binding</keyword>
<dbReference type="GO" id="GO:0003921">
    <property type="term" value="F:GMP synthase activity"/>
    <property type="evidence" value="ECO:0007669"/>
    <property type="project" value="TreeGrafter"/>
</dbReference>
<dbReference type="PRINTS" id="PR00097">
    <property type="entry name" value="ANTSNTHASEII"/>
</dbReference>
<dbReference type="PANTHER" id="PTHR11922:SF2">
    <property type="entry name" value="GMP SYNTHASE [GLUTAMINE-HYDROLYZING]"/>
    <property type="match status" value="1"/>
</dbReference>
<proteinExistence type="inferred from homology"/>
<dbReference type="PANTHER" id="PTHR11922">
    <property type="entry name" value="GMP SYNTHASE-RELATED"/>
    <property type="match status" value="1"/>
</dbReference>
<dbReference type="CDD" id="cd01742">
    <property type="entry name" value="GATase1_GMP_Synthase"/>
    <property type="match status" value="1"/>
</dbReference>
<dbReference type="GO" id="GO:0005524">
    <property type="term" value="F:ATP binding"/>
    <property type="evidence" value="ECO:0007669"/>
    <property type="project" value="UniProtKB-KW"/>
</dbReference>
<feature type="domain" description="Glutamine amidotransferase" evidence="9">
    <location>
        <begin position="5"/>
        <end position="178"/>
    </location>
</feature>
<evidence type="ECO:0000313" key="10">
    <source>
        <dbReference type="EMBL" id="AIG98200.1"/>
    </source>
</evidence>
<dbReference type="InterPro" id="IPR017926">
    <property type="entry name" value="GATASE"/>
</dbReference>
<evidence type="ECO:0000259" key="9">
    <source>
        <dbReference type="Pfam" id="PF00117"/>
    </source>
</evidence>
<keyword evidence="3 8" id="KW-0547">Nucleotide-binding</keyword>
<comment type="subunit">
    <text evidence="8">Heterodimer composed of a glutamine amidotransferase subunit (A) and a GMP-binding subunit (B).</text>
</comment>
<evidence type="ECO:0000256" key="1">
    <source>
        <dbReference type="ARBA" id="ARBA00002332"/>
    </source>
</evidence>
<evidence type="ECO:0000256" key="4">
    <source>
        <dbReference type="ARBA" id="ARBA00022749"/>
    </source>
</evidence>
<evidence type="ECO:0000313" key="11">
    <source>
        <dbReference type="Proteomes" id="UP000028501"/>
    </source>
</evidence>
<dbReference type="RefSeq" id="WP_010878817.1">
    <property type="nucleotide sequence ID" value="NZ_CP006577.1"/>
</dbReference>
<comment type="catalytic activity">
    <reaction evidence="8">
        <text>XMP + L-glutamine + ATP + H2O = GMP + L-glutamate + AMP + diphosphate + 2 H(+)</text>
        <dbReference type="Rhea" id="RHEA:11680"/>
        <dbReference type="ChEBI" id="CHEBI:15377"/>
        <dbReference type="ChEBI" id="CHEBI:15378"/>
        <dbReference type="ChEBI" id="CHEBI:29985"/>
        <dbReference type="ChEBI" id="CHEBI:30616"/>
        <dbReference type="ChEBI" id="CHEBI:33019"/>
        <dbReference type="ChEBI" id="CHEBI:57464"/>
        <dbReference type="ChEBI" id="CHEBI:58115"/>
        <dbReference type="ChEBI" id="CHEBI:58359"/>
        <dbReference type="ChEBI" id="CHEBI:456215"/>
        <dbReference type="EC" id="6.3.5.2"/>
    </reaction>
</comment>
<accession>A0A075WCS0</accession>
<keyword evidence="7 8" id="KW-0315">Glutamine amidotransferase</keyword>
<keyword evidence="5 8" id="KW-0658">Purine biosynthesis</keyword>
<reference evidence="10 11" key="1">
    <citation type="submission" date="2013-07" db="EMBL/GenBank/DDBJ databases">
        <title>Genome of Archaeoglobus fulgidus.</title>
        <authorList>
            <person name="Fiebig A."/>
            <person name="Birkeland N.-K."/>
        </authorList>
    </citation>
    <scope>NUCLEOTIDE SEQUENCE [LARGE SCALE GENOMIC DNA]</scope>
    <source>
        <strain evidence="10 11">DSM 8774</strain>
    </source>
</reference>
<dbReference type="AlphaFoldDB" id="A0A075WCS0"/>
<dbReference type="HOGENOM" id="CLU_014340_1_4_2"/>
<comment type="pathway">
    <text evidence="8">Purine metabolism; GMP biosynthesis; GMP from XMP (L-Gln route): step 1/1.</text>
</comment>
<dbReference type="InterPro" id="IPR023686">
    <property type="entry name" value="GMP_synthase_A"/>
</dbReference>
<gene>
    <name evidence="8" type="primary">guaAA</name>
    <name evidence="10" type="ORF">AFULGI_00014310</name>
</gene>
<dbReference type="PRINTS" id="PR00096">
    <property type="entry name" value="GATASE"/>
</dbReference>
<dbReference type="NCBIfam" id="NF001975">
    <property type="entry name" value="PRK00758.1"/>
    <property type="match status" value="1"/>
</dbReference>
<feature type="active site" evidence="8">
    <location>
        <position position="163"/>
    </location>
</feature>
<dbReference type="KEGG" id="afg:AFULGI_00014310"/>
<sequence>MKIYVIYNYGQYNHLIHRTLRDLGVETKLVENTTPVEQLKDVDGLVIGGGPSLDRTGNCELYLKELDVPMIGICLGHQLMAKVFGGEVGKGSMGGYSEVKVRIVEDDELFEGIPREITVWASHMDEVKKLPEGFKRLAESDICKIEAMRHEKKPLYGVQWHPEVYHSQFGVELYRNFIEICKK</sequence>
<name>A0A075WCS0_ARCFL</name>
<dbReference type="EC" id="6.3.5.2" evidence="8"/>
<keyword evidence="2 8" id="KW-0436">Ligase</keyword>
<dbReference type="GeneID" id="24794932"/>
<evidence type="ECO:0000256" key="2">
    <source>
        <dbReference type="ARBA" id="ARBA00022598"/>
    </source>
</evidence>
<dbReference type="UniPathway" id="UPA00189">
    <property type="reaction ID" value="UER00296"/>
</dbReference>
<feature type="active site" evidence="8">
    <location>
        <position position="161"/>
    </location>
</feature>
<evidence type="ECO:0000256" key="6">
    <source>
        <dbReference type="ARBA" id="ARBA00022840"/>
    </source>
</evidence>
<dbReference type="Proteomes" id="UP000028501">
    <property type="component" value="Chromosome"/>
</dbReference>
<dbReference type="InterPro" id="IPR029062">
    <property type="entry name" value="Class_I_gatase-like"/>
</dbReference>
<evidence type="ECO:0000256" key="3">
    <source>
        <dbReference type="ARBA" id="ARBA00022741"/>
    </source>
</evidence>